<organism evidence="6">
    <name type="scientific">Nymphaea colorata</name>
    <name type="common">pocket water lily</name>
    <dbReference type="NCBI Taxonomy" id="210225"/>
    <lineage>
        <taxon>Eukaryota</taxon>
        <taxon>Viridiplantae</taxon>
        <taxon>Streptophyta</taxon>
        <taxon>Embryophyta</taxon>
        <taxon>Tracheophyta</taxon>
        <taxon>Spermatophyta</taxon>
        <taxon>Magnoliopsida</taxon>
        <taxon>Nymphaeales</taxon>
        <taxon>Nymphaeaceae</taxon>
        <taxon>Nymphaea</taxon>
    </lineage>
</organism>
<evidence type="ECO:0000259" key="5">
    <source>
        <dbReference type="PROSITE" id="PS50011"/>
    </source>
</evidence>
<dbReference type="InterPro" id="IPR045269">
    <property type="entry name" value="Atg1-like"/>
</dbReference>
<accession>A0A5K1HMQ6</accession>
<dbReference type="GO" id="GO:0005524">
    <property type="term" value="F:ATP binding"/>
    <property type="evidence" value="ECO:0007669"/>
    <property type="project" value="UniProtKB-KW"/>
</dbReference>
<dbReference type="Pfam" id="PF00069">
    <property type="entry name" value="Pkinase"/>
    <property type="match status" value="1"/>
</dbReference>
<feature type="domain" description="Protein kinase" evidence="5">
    <location>
        <begin position="1"/>
        <end position="82"/>
    </location>
</feature>
<protein>
    <recommendedName>
        <fullName evidence="5">Protein kinase domain-containing protein</fullName>
    </recommendedName>
</protein>
<dbReference type="PANTHER" id="PTHR24348">
    <property type="entry name" value="SERINE/THREONINE-PROTEIN KINASE UNC-51-RELATED"/>
    <property type="match status" value="1"/>
</dbReference>
<dbReference type="InterPro" id="IPR000719">
    <property type="entry name" value="Prot_kinase_dom"/>
</dbReference>
<dbReference type="GO" id="GO:0000045">
    <property type="term" value="P:autophagosome assembly"/>
    <property type="evidence" value="ECO:0007669"/>
    <property type="project" value="TreeGrafter"/>
</dbReference>
<dbReference type="GO" id="GO:0000407">
    <property type="term" value="C:phagophore assembly site"/>
    <property type="evidence" value="ECO:0007669"/>
    <property type="project" value="TreeGrafter"/>
</dbReference>
<dbReference type="SUPFAM" id="SSF56112">
    <property type="entry name" value="Protein kinase-like (PK-like)"/>
    <property type="match status" value="1"/>
</dbReference>
<dbReference type="GO" id="GO:0005776">
    <property type="term" value="C:autophagosome"/>
    <property type="evidence" value="ECO:0007669"/>
    <property type="project" value="TreeGrafter"/>
</dbReference>
<evidence type="ECO:0000256" key="4">
    <source>
        <dbReference type="ARBA" id="ARBA00022840"/>
    </source>
</evidence>
<keyword evidence="4" id="KW-0067">ATP-binding</keyword>
<dbReference type="EMBL" id="LR722167">
    <property type="protein sequence ID" value="VVW88822.1"/>
    <property type="molecule type" value="Genomic_DNA"/>
</dbReference>
<dbReference type="PANTHER" id="PTHR24348:SF22">
    <property type="entry name" value="NON-SPECIFIC SERINE_THREONINE PROTEIN KINASE"/>
    <property type="match status" value="1"/>
</dbReference>
<dbReference type="PROSITE" id="PS50011">
    <property type="entry name" value="PROTEIN_KINASE_DOM"/>
    <property type="match status" value="1"/>
</dbReference>
<name>A0A5K1HMQ6_9MAGN</name>
<dbReference type="GO" id="GO:0016020">
    <property type="term" value="C:membrane"/>
    <property type="evidence" value="ECO:0007669"/>
    <property type="project" value="TreeGrafter"/>
</dbReference>
<dbReference type="GO" id="GO:0010506">
    <property type="term" value="P:regulation of autophagy"/>
    <property type="evidence" value="ECO:0007669"/>
    <property type="project" value="InterPro"/>
</dbReference>
<dbReference type="GO" id="GO:0004674">
    <property type="term" value="F:protein serine/threonine kinase activity"/>
    <property type="evidence" value="ECO:0007669"/>
    <property type="project" value="InterPro"/>
</dbReference>
<evidence type="ECO:0000313" key="6">
    <source>
        <dbReference type="EMBL" id="VVW88822.1"/>
    </source>
</evidence>
<reference evidence="6" key="1">
    <citation type="submission" date="2019-09" db="EMBL/GenBank/DDBJ databases">
        <authorList>
            <person name="Zhang L."/>
        </authorList>
    </citation>
    <scope>NUCLEOTIDE SEQUENCE</scope>
</reference>
<evidence type="ECO:0000256" key="1">
    <source>
        <dbReference type="ARBA" id="ARBA00022679"/>
    </source>
</evidence>
<dbReference type="AlphaFoldDB" id="A0A5K1HMQ6"/>
<evidence type="ECO:0000256" key="2">
    <source>
        <dbReference type="ARBA" id="ARBA00022741"/>
    </source>
</evidence>
<sequence length="82" mass="9497">MQGYKAVHLVSKQEVAIKVVQAEKFKEIPKLEECTVNEINILSTLQSCPYIVKYIDMLKTANNFYFVYEFCNGGTLDRLMQK</sequence>
<evidence type="ECO:0000256" key="3">
    <source>
        <dbReference type="ARBA" id="ARBA00022777"/>
    </source>
</evidence>
<dbReference type="InterPro" id="IPR011009">
    <property type="entry name" value="Kinase-like_dom_sf"/>
</dbReference>
<proteinExistence type="predicted"/>
<dbReference type="GO" id="GO:0005829">
    <property type="term" value="C:cytosol"/>
    <property type="evidence" value="ECO:0007669"/>
    <property type="project" value="TreeGrafter"/>
</dbReference>
<keyword evidence="3" id="KW-0418">Kinase</keyword>
<dbReference type="Gene3D" id="1.10.510.10">
    <property type="entry name" value="Transferase(Phosphotransferase) domain 1"/>
    <property type="match status" value="1"/>
</dbReference>
<gene>
    <name evidence="6" type="ORF">NYM_LOCUS30203</name>
</gene>
<keyword evidence="1" id="KW-0808">Transferase</keyword>
<keyword evidence="2" id="KW-0547">Nucleotide-binding</keyword>